<dbReference type="FunFam" id="3.40.640.10:FF:000089">
    <property type="entry name" value="Aminotransferase, DegT/DnrJ/EryC1/StrS family"/>
    <property type="match status" value="1"/>
</dbReference>
<dbReference type="Gene3D" id="3.40.640.10">
    <property type="entry name" value="Type I PLP-dependent aspartate aminotransferase-like (Major domain)"/>
    <property type="match status" value="1"/>
</dbReference>
<evidence type="ECO:0000313" key="6">
    <source>
        <dbReference type="EMBL" id="HGH61274.1"/>
    </source>
</evidence>
<evidence type="ECO:0000256" key="4">
    <source>
        <dbReference type="PIRSR" id="PIRSR000390-2"/>
    </source>
</evidence>
<dbReference type="InterPro" id="IPR015421">
    <property type="entry name" value="PyrdxlP-dep_Trfase_major"/>
</dbReference>
<dbReference type="Pfam" id="PF01041">
    <property type="entry name" value="DegT_DnrJ_EryC1"/>
    <property type="match status" value="1"/>
</dbReference>
<dbReference type="Gene3D" id="3.90.1150.10">
    <property type="entry name" value="Aspartate Aminotransferase, domain 1"/>
    <property type="match status" value="1"/>
</dbReference>
<name>A0A7C4EVE8_9BACT</name>
<comment type="similarity">
    <text evidence="2 5">Belongs to the DegT/DnrJ/EryC1 family.</text>
</comment>
<evidence type="ECO:0000256" key="1">
    <source>
        <dbReference type="ARBA" id="ARBA00022898"/>
    </source>
</evidence>
<gene>
    <name evidence="6" type="ORF">ENV54_08255</name>
</gene>
<reference evidence="6" key="1">
    <citation type="journal article" date="2020" name="mSystems">
        <title>Genome- and Community-Level Interaction Insights into Carbon Utilization and Element Cycling Functions of Hydrothermarchaeota in Hydrothermal Sediment.</title>
        <authorList>
            <person name="Zhou Z."/>
            <person name="Liu Y."/>
            <person name="Xu W."/>
            <person name="Pan J."/>
            <person name="Luo Z.H."/>
            <person name="Li M."/>
        </authorList>
    </citation>
    <scope>NUCLEOTIDE SEQUENCE [LARGE SCALE GENOMIC DNA]</scope>
    <source>
        <strain evidence="6">SpSt-769</strain>
    </source>
</reference>
<accession>A0A7C4EVE8</accession>
<feature type="modified residue" description="N6-(pyridoxal phosphate)lysine" evidence="4">
    <location>
        <position position="193"/>
    </location>
</feature>
<dbReference type="InterPro" id="IPR015422">
    <property type="entry name" value="PyrdxlP-dep_Trfase_small"/>
</dbReference>
<dbReference type="GO" id="GO:0030170">
    <property type="term" value="F:pyridoxal phosphate binding"/>
    <property type="evidence" value="ECO:0007669"/>
    <property type="project" value="TreeGrafter"/>
</dbReference>
<dbReference type="PANTHER" id="PTHR30244:SF36">
    <property type="entry name" value="3-OXO-GLUCOSE-6-PHOSPHATE:GLUTAMATE AMINOTRANSFERASE"/>
    <property type="match status" value="1"/>
</dbReference>
<evidence type="ECO:0000256" key="2">
    <source>
        <dbReference type="ARBA" id="ARBA00037999"/>
    </source>
</evidence>
<dbReference type="GO" id="GO:0000271">
    <property type="term" value="P:polysaccharide biosynthetic process"/>
    <property type="evidence" value="ECO:0007669"/>
    <property type="project" value="TreeGrafter"/>
</dbReference>
<dbReference type="SUPFAM" id="SSF53383">
    <property type="entry name" value="PLP-dependent transferases"/>
    <property type="match status" value="1"/>
</dbReference>
<protein>
    <submittedName>
        <fullName evidence="6">DegT/DnrJ/EryC1/StrS family aminotransferase</fullName>
    </submittedName>
</protein>
<feature type="active site" description="Proton acceptor" evidence="3">
    <location>
        <position position="193"/>
    </location>
</feature>
<dbReference type="EMBL" id="DTGT01000257">
    <property type="protein sequence ID" value="HGH61274.1"/>
    <property type="molecule type" value="Genomic_DNA"/>
</dbReference>
<sequence>MDPHIQTRNIPLLDLKAQYRQIREEARAAVDRVMESQQFILGPEVHAFEEEIASYCGCKYAVGVSSGTDALIASLMALGVAPGDEVITTPFSFFATVGSIVRLGATPVFVDIDPHDFNINAKEIEAVVTKRTRAIVPVHLFGQTADMSSIVETAEKHGIPIVEDAAQAIGSECQGKRAGSFGAAGCFSFFPSKNLGGFGDGGLITTNDEALAHRLRIIRNQGAEPKYYHKVLGGNFRLDALQAAVLRVKLKYLDVWTEQRRANASYYTKRLTELGLTDKYVTPPPIVRERHVFNQYVIRAQNRDALRSFLAQRGVSTEIYYPLPLHRQECVANAGFARAALPVSEKAASEVLALPIYPELSAEDKEYVAQLISRFYRAEGGAKV</sequence>
<dbReference type="GO" id="GO:0008483">
    <property type="term" value="F:transaminase activity"/>
    <property type="evidence" value="ECO:0007669"/>
    <property type="project" value="UniProtKB-KW"/>
</dbReference>
<proteinExistence type="inferred from homology"/>
<keyword evidence="6" id="KW-0808">Transferase</keyword>
<evidence type="ECO:0000256" key="3">
    <source>
        <dbReference type="PIRSR" id="PIRSR000390-1"/>
    </source>
</evidence>
<dbReference type="InterPro" id="IPR015424">
    <property type="entry name" value="PyrdxlP-dep_Trfase"/>
</dbReference>
<organism evidence="6">
    <name type="scientific">Desulfomonile tiedjei</name>
    <dbReference type="NCBI Taxonomy" id="2358"/>
    <lineage>
        <taxon>Bacteria</taxon>
        <taxon>Pseudomonadati</taxon>
        <taxon>Thermodesulfobacteriota</taxon>
        <taxon>Desulfomonilia</taxon>
        <taxon>Desulfomonilales</taxon>
        <taxon>Desulfomonilaceae</taxon>
        <taxon>Desulfomonile</taxon>
    </lineage>
</organism>
<keyword evidence="6" id="KW-0032">Aminotransferase</keyword>
<dbReference type="InterPro" id="IPR000653">
    <property type="entry name" value="DegT/StrS_aminotransferase"/>
</dbReference>
<dbReference type="PANTHER" id="PTHR30244">
    <property type="entry name" value="TRANSAMINASE"/>
    <property type="match status" value="1"/>
</dbReference>
<dbReference type="CDD" id="cd00616">
    <property type="entry name" value="AHBA_syn"/>
    <property type="match status" value="1"/>
</dbReference>
<comment type="caution">
    <text evidence="6">The sequence shown here is derived from an EMBL/GenBank/DDBJ whole genome shotgun (WGS) entry which is preliminary data.</text>
</comment>
<keyword evidence="1 4" id="KW-0663">Pyridoxal phosphate</keyword>
<dbReference type="AlphaFoldDB" id="A0A7C4EVE8"/>
<evidence type="ECO:0000256" key="5">
    <source>
        <dbReference type="RuleBase" id="RU004508"/>
    </source>
</evidence>
<dbReference type="PIRSF" id="PIRSF000390">
    <property type="entry name" value="PLP_StrS"/>
    <property type="match status" value="1"/>
</dbReference>